<dbReference type="GO" id="GO:0005886">
    <property type="term" value="C:plasma membrane"/>
    <property type="evidence" value="ECO:0007669"/>
    <property type="project" value="UniProtKB-SubCell"/>
</dbReference>
<feature type="transmembrane region" description="Helical" evidence="12">
    <location>
        <begin position="167"/>
        <end position="186"/>
    </location>
</feature>
<keyword evidence="10" id="KW-0175">Coiled coil</keyword>
<keyword evidence="4" id="KW-1003">Cell membrane</keyword>
<feature type="coiled-coil region" evidence="10">
    <location>
        <begin position="1385"/>
        <end position="1415"/>
    </location>
</feature>
<feature type="transmembrane region" description="Helical" evidence="12">
    <location>
        <begin position="457"/>
        <end position="476"/>
    </location>
</feature>
<feature type="transmembrane region" description="Helical" evidence="12">
    <location>
        <begin position="221"/>
        <end position="238"/>
    </location>
</feature>
<feature type="compositionally biased region" description="Basic residues" evidence="11">
    <location>
        <begin position="333"/>
        <end position="343"/>
    </location>
</feature>
<feature type="domain" description="Piezo THU9 and anchor" evidence="17">
    <location>
        <begin position="1941"/>
        <end position="2179"/>
    </location>
</feature>
<feature type="transmembrane region" description="Helical" evidence="12">
    <location>
        <begin position="1984"/>
        <end position="2004"/>
    </location>
</feature>
<evidence type="ECO:0000256" key="5">
    <source>
        <dbReference type="ARBA" id="ARBA00022692"/>
    </source>
</evidence>
<protein>
    <submittedName>
        <fullName evidence="18">Putative piezo protein</fullName>
    </submittedName>
</protein>
<feature type="region of interest" description="Disordered" evidence="11">
    <location>
        <begin position="2538"/>
        <end position="2557"/>
    </location>
</feature>
<reference evidence="18" key="1">
    <citation type="submission" date="2013-06" db="EMBL/GenBank/DDBJ databases">
        <title>Upstream open reading frames and Kozak regions of a set of assembled transcriptome sequences from the spider Cupiennius salei.</title>
        <authorList>
            <person name="French A.S."/>
            <person name="Li A.W."/>
            <person name="Meisner S."/>
            <person name="Torkkeli P.H."/>
        </authorList>
    </citation>
    <scope>NUCLEOTIDE SEQUENCE</scope>
    <source>
        <tissue evidence="18">Leg hypodermis</tissue>
    </source>
</reference>
<feature type="domain" description="Piezo transmembrane helical unit" evidence="15">
    <location>
        <begin position="1718"/>
        <end position="1838"/>
    </location>
</feature>
<evidence type="ECO:0000256" key="4">
    <source>
        <dbReference type="ARBA" id="ARBA00022475"/>
    </source>
</evidence>
<evidence type="ECO:0000256" key="10">
    <source>
        <dbReference type="SAM" id="Coils"/>
    </source>
</evidence>
<feature type="transmembrane region" description="Helical" evidence="12">
    <location>
        <begin position="192"/>
        <end position="209"/>
    </location>
</feature>
<feature type="transmembrane region" description="Helical" evidence="12">
    <location>
        <begin position="669"/>
        <end position="689"/>
    </location>
</feature>
<feature type="transmembrane region" description="Helical" evidence="12">
    <location>
        <begin position="913"/>
        <end position="932"/>
    </location>
</feature>
<dbReference type="InterPro" id="IPR056770">
    <property type="entry name" value="Piezo_THU9_anchor"/>
</dbReference>
<feature type="transmembrane region" description="Helical" evidence="12">
    <location>
        <begin position="535"/>
        <end position="553"/>
    </location>
</feature>
<feature type="transmembrane region" description="Helical" evidence="12">
    <location>
        <begin position="14"/>
        <end position="40"/>
    </location>
</feature>
<evidence type="ECO:0000256" key="3">
    <source>
        <dbReference type="ARBA" id="ARBA00022448"/>
    </source>
</evidence>
<evidence type="ECO:0000256" key="8">
    <source>
        <dbReference type="ARBA" id="ARBA00023136"/>
    </source>
</evidence>
<evidence type="ECO:0000256" key="11">
    <source>
        <dbReference type="SAM" id="MobiDB-lite"/>
    </source>
</evidence>
<evidence type="ECO:0000256" key="12">
    <source>
        <dbReference type="SAM" id="Phobius"/>
    </source>
</evidence>
<feature type="transmembrane region" description="Helical" evidence="12">
    <location>
        <begin position="1737"/>
        <end position="1756"/>
    </location>
</feature>
<dbReference type="InterPro" id="IPR027272">
    <property type="entry name" value="Piezo"/>
</dbReference>
<dbReference type="PANTHER" id="PTHR47049:SF2">
    <property type="entry name" value="PIEZO-TYPE MECHANOSENSITIVE ION CHANNEL HOMOLOG"/>
    <property type="match status" value="1"/>
</dbReference>
<feature type="transmembrane region" description="Helical" evidence="12">
    <location>
        <begin position="280"/>
        <end position="300"/>
    </location>
</feature>
<evidence type="ECO:0000256" key="2">
    <source>
        <dbReference type="ARBA" id="ARBA00007821"/>
    </source>
</evidence>
<dbReference type="InterPro" id="IPR056769">
    <property type="entry name" value="Piezo_TM1-24"/>
</dbReference>
<organism evidence="18">
    <name type="scientific">Cupiennius salei</name>
    <name type="common">American wandering spider</name>
    <dbReference type="NCBI Taxonomy" id="6928"/>
    <lineage>
        <taxon>Eukaryota</taxon>
        <taxon>Metazoa</taxon>
        <taxon>Ecdysozoa</taxon>
        <taxon>Arthropoda</taxon>
        <taxon>Chelicerata</taxon>
        <taxon>Arachnida</taxon>
        <taxon>Araneae</taxon>
        <taxon>Araneomorphae</taxon>
        <taxon>Entelegynae</taxon>
        <taxon>Lycosoidea</taxon>
        <taxon>Ctenidae</taxon>
        <taxon>Cupiennius</taxon>
    </lineage>
</organism>
<dbReference type="InterPro" id="IPR031805">
    <property type="entry name" value="Piezo_TM25-28"/>
</dbReference>
<evidence type="ECO:0000256" key="6">
    <source>
        <dbReference type="ARBA" id="ARBA00022989"/>
    </source>
</evidence>
<feature type="domain" description="Piezo TM1-24" evidence="16">
    <location>
        <begin position="27"/>
        <end position="750"/>
    </location>
</feature>
<evidence type="ECO:0000313" key="18">
    <source>
        <dbReference type="EMBL" id="JAA92956.1"/>
    </source>
</evidence>
<evidence type="ECO:0000256" key="1">
    <source>
        <dbReference type="ARBA" id="ARBA00004651"/>
    </source>
</evidence>
<feature type="transmembrane region" description="Helical" evidence="12">
    <location>
        <begin position="52"/>
        <end position="74"/>
    </location>
</feature>
<dbReference type="Pfam" id="PF24871">
    <property type="entry name" value="Piezo_TM1-24"/>
    <property type="match status" value="1"/>
</dbReference>
<feature type="transmembrane region" description="Helical" evidence="12">
    <location>
        <begin position="427"/>
        <end position="451"/>
    </location>
</feature>
<dbReference type="EMBL" id="GAKT01000106">
    <property type="protein sequence ID" value="JAA92956.1"/>
    <property type="molecule type" value="mRNA"/>
</dbReference>
<feature type="compositionally biased region" description="Low complexity" evidence="11">
    <location>
        <begin position="1543"/>
        <end position="1556"/>
    </location>
</feature>
<feature type="region of interest" description="Disordered" evidence="11">
    <location>
        <begin position="1492"/>
        <end position="1578"/>
    </location>
</feature>
<keyword evidence="7" id="KW-0406">Ion transport</keyword>
<feature type="transmembrane region" description="Helical" evidence="12">
    <location>
        <begin position="1763"/>
        <end position="1786"/>
    </location>
</feature>
<evidence type="ECO:0000259" key="15">
    <source>
        <dbReference type="Pfam" id="PF23188"/>
    </source>
</evidence>
<name>T1DFW3_CUPSA</name>
<feature type="transmembrane region" description="Helical" evidence="12">
    <location>
        <begin position="980"/>
        <end position="1000"/>
    </location>
</feature>
<feature type="transmembrane region" description="Helical" evidence="12">
    <location>
        <begin position="2013"/>
        <end position="2034"/>
    </location>
</feature>
<keyword evidence="9" id="KW-0407">Ion channel</keyword>
<feature type="domain" description="Piezo TM25-28" evidence="14">
    <location>
        <begin position="1191"/>
        <end position="1423"/>
    </location>
</feature>
<feature type="transmembrane region" description="Helical" evidence="12">
    <location>
        <begin position="2157"/>
        <end position="2180"/>
    </location>
</feature>
<feature type="transmembrane region" description="Helical" evidence="12">
    <location>
        <begin position="640"/>
        <end position="657"/>
    </location>
</feature>
<feature type="transmembrane region" description="Helical" evidence="12">
    <location>
        <begin position="110"/>
        <end position="129"/>
    </location>
</feature>
<feature type="transmembrane region" description="Helical" evidence="12">
    <location>
        <begin position="488"/>
        <end position="507"/>
    </location>
</feature>
<feature type="transmembrane region" description="Helical" evidence="12">
    <location>
        <begin position="1208"/>
        <end position="1226"/>
    </location>
</feature>
<feature type="transmembrane region" description="Helical" evidence="12">
    <location>
        <begin position="616"/>
        <end position="634"/>
    </location>
</feature>
<feature type="transmembrane region" description="Helical" evidence="12">
    <location>
        <begin position="1943"/>
        <end position="1964"/>
    </location>
</feature>
<feature type="transmembrane region" description="Helical" evidence="12">
    <location>
        <begin position="1055"/>
        <end position="1083"/>
    </location>
</feature>
<evidence type="ECO:0000259" key="13">
    <source>
        <dbReference type="Pfam" id="PF12166"/>
    </source>
</evidence>
<keyword evidence="5 12" id="KW-0812">Transmembrane</keyword>
<feature type="transmembrane region" description="Helical" evidence="12">
    <location>
        <begin position="877"/>
        <end position="907"/>
    </location>
</feature>
<evidence type="ECO:0000259" key="14">
    <source>
        <dbReference type="Pfam" id="PF15917"/>
    </source>
</evidence>
<feature type="transmembrane region" description="Helical" evidence="12">
    <location>
        <begin position="1233"/>
        <end position="1249"/>
    </location>
</feature>
<feature type="transmembrane region" description="Helical" evidence="12">
    <location>
        <begin position="1705"/>
        <end position="1731"/>
    </location>
</feature>
<dbReference type="PANTHER" id="PTHR47049">
    <property type="entry name" value="PIEZO-TYPE MECHANOSENSITIVE ION CHANNEL HOMOLOG"/>
    <property type="match status" value="1"/>
</dbReference>
<keyword evidence="3" id="KW-0813">Transport</keyword>
<feature type="transmembrane region" description="Helical" evidence="12">
    <location>
        <begin position="724"/>
        <end position="745"/>
    </location>
</feature>
<feature type="compositionally biased region" description="Polar residues" evidence="11">
    <location>
        <begin position="323"/>
        <end position="332"/>
    </location>
</feature>
<feature type="transmembrane region" description="Helical" evidence="12">
    <location>
        <begin position="1095"/>
        <end position="1114"/>
    </location>
</feature>
<accession>T1DFW3</accession>
<feature type="transmembrane region" description="Helical" evidence="12">
    <location>
        <begin position="1813"/>
        <end position="1831"/>
    </location>
</feature>
<proteinExistence type="evidence at transcript level"/>
<evidence type="ECO:0000256" key="7">
    <source>
        <dbReference type="ARBA" id="ARBA00023065"/>
    </source>
</evidence>
<evidence type="ECO:0000256" key="9">
    <source>
        <dbReference type="ARBA" id="ARBA00023303"/>
    </source>
</evidence>
<dbReference type="InterPro" id="IPR031334">
    <property type="entry name" value="Piezo_cap_dom"/>
</dbReference>
<keyword evidence="6 12" id="KW-1133">Transmembrane helix</keyword>
<dbReference type="GO" id="GO:0008381">
    <property type="term" value="F:mechanosensitive monoatomic ion channel activity"/>
    <property type="evidence" value="ECO:0007669"/>
    <property type="project" value="InterPro"/>
</dbReference>
<evidence type="ECO:0000259" key="17">
    <source>
        <dbReference type="Pfam" id="PF24874"/>
    </source>
</evidence>
<keyword evidence="8 12" id="KW-0472">Membrane</keyword>
<dbReference type="Pfam" id="PF24874">
    <property type="entry name" value="Piezo_THU9_anchor"/>
    <property type="match status" value="1"/>
</dbReference>
<feature type="region of interest" description="Disordered" evidence="11">
    <location>
        <begin position="317"/>
        <end position="359"/>
    </location>
</feature>
<sequence length="2557" mass="293779">MDVKKVAIFCLFRLFLPFILLCAVVFRFNFFSLLYLLCLLINPLLSGPSPRYLKTVVALSILFCLCHVIFQAVLLSLGDYGSILNYCDWQGRVFALFGFHRLDSIKAVDAIRLIGLDFLVVFSAVGVFISCEKLQKAQQTPENADAQQEGDVCRKPVRRRKKKRSEVLFWTGEVFVLLFLGGAGILHPSLSSAVYFLTFLFVCTWLSCNKKIGRKYLQSKIPLLIFCAVHFVSVYLYQVDYVQDYLSPDSLTVRLLGLPDFVKQNCTEDARSLIFNHKAWNVYASPFFILALYCLLSLILRKQYFAPTVEEKYEPCMSRMDSKQSSQHSQGSVRRRKQSRRMTRGSEERSRVGRTPSVKKLLEEDHTGRSYRTIDSGDATARDALAIDPNGSVIWTSESDMPDGLLEVLEDDKTTTSKSFGSKLKKIFVPILSILKLVAKGSYVATLIIMMTWSITYHSWLTFVLLLWSCILWMCPNSRYACLRSSPALVFYAEALLLLQYIFGLNLKDDELPTFSNNVAQIGLVKYGDLSYQPLAIKMLYTVMFWITMRQFFEERAQYNQRDIAEGLMLEPFNISYNTANPAGPRPSIKRHFSIVPSTTSPNPYIRFIAETVSDFLTKYWIWVVATMLMVISLGGERVVVYRIVYMFLFLFFILMFQFSYKFWRRIMYGFWLTVIVFSMLVLILIYTYQFEDFDKYWEKYLMVPKSLQIDLGLERYESNTGTLFLKLLTPTFFLIITIIQLHYFHREFLLISDISYRSSENLHDRTQLTTATDIPDHSGETHVTIEPENSIERPKSLDLNQTNASIVTPEKTPASPSSGGHTPCTPKRDDLDSNRAEREFRAVKVCLRNLFKEVQEVFTYVSEIVWRILEIHIIKIVFLSTFCLAAFDVCGIHVAFVVFVVIALPIQSFQTFFSHCCSVWAATLLLSKMIYQLSIIDYLNWRVNCTNVMYTNHSMDPPYPFNTTIDNHDWIGFKRTDYLASYCKGYIGLILVLTIQAVVKIRQEVNRLNMNEPEPKAGVIFPDATRSTADDNLLECIKYLANYFFYKFGLEVSFITIVACIGVRLDVYAFLSAVWLACLFLLKRKTLAKVWPFYVTYQCIVLIIQYIICLGLPPGLCIEYPWTQSVVEGLRDWLFLPNFQVPPNTHKVVADFFQLLIACCQLFVFRIETSPIAELYEGGNNKEINFENPEPNPIPDFTTCTKTCLDMIKVIIFYAFYWISLAIVFKAGTSRINLFAMGYVVSCFYFLWNGNEFYLKTRSSLLRMWNILLAYNVAVIFLSSVLQLIGCTYFEDLRDNQCWIVQLLGIACQQKLKGAPEPNFFISGNGLCKFEQDPGLVYDTICFAFLLFQRRLFSSYYFQHVVNETKAQQVLSSRGAELIHQIQMKEVQEQLATEKEIMERIKKKMDRIRAYQQKIRGDKNMEPETHFQAIRSGDYYMFEFPDDDIDLELSARHKRLEEEDEDSAEVKEKGLNALLCKTIRGNIKLVDEQPRKVSGEVDDVEDSSQQSAIVSADRDAIASSSQKTSHKSPDPLTITSSGPTMSLSLPSSASSSLSSPKEDTVAPLSPQDVKSIVEDEEDELREETFVEKVKRWYAFFCEFMNSVLISTTAKLNGVSKDYRFVAKKLSMEKKLLKERFIKNGSFDMDEAEKEMKMREIETLPGSSKDLKQIAVVVKKTNLDFLDSCELTSSDDILDRDLLKKEYTIFVRFLIALYYAAISRSELLCYMVIIVNQMKSASILSLALPLFVFLWGTLSVPRPTKAFWITIITYTEAIVVLKYLFQFYFFPWNNNEPPPNNPFYPTVILGIRKDDNYAGYDLAVLLVVFFHRFMLKTLGLWKDTEKSLIIPSSEPTPEKIVQNGKDSSDSTKKLPCIPEITKDAAEPDEDKLIDCAEECSDDEGSDSSIYDDMPKFDVGKIVGKVTDPIKMFFYHLLYPEYRVTVDVYAFMFFCDFINFFIVVFGYYAFGADGSQAVTSYFKENKVPIPFLIMLIAQFATIVTDRALYLRKYILGKLIFQIISVFVVHMWMFFILPAITSRDFVSYNNLPPKMWYFIKCLYMLLSAHQIRSGYPTRILGNFFCKKYNYANLFLFKGYMIIPFLYELRSLMDWIWTDTSMNISNWLKMEDIYANIFVLKCTRRAEADYPTPRGAKRTALIKYGVGGFLLFFIILIIWFPLLLFALGNTVGRSNLPISCTVELSITGYEPIFRTTALKHQIHSFNDAQWSRLQTAAANAADPGITSFLTSYDKGDTVIVDLSNNSTSVWTISPPSQSALIEELKGKNELKMILSWSFIRNDSDQDAEQEVRHQKELNLTDSVLRNSLANALSVNQGNASTIKGSFPESTTIFEIFPNFLKIPGTGSATVVDTFYKREIAKGKNPFGDAEFRSLNISMWTGDMLNITTIPNSSASHYIEWWEIQDDCDHAKPYEFLGFDNCNFLRLIAFSDKGFPSELKIISGYGIAGLYTTFVLVVSRLVRGIFAGTSFTIMFDDMPYVDRVLQLCLDIYLVRESGEFTLEEDLFAKLIFLYRSPEMLIRWTRPPGLETEEQEEERQLPGLQR</sequence>
<feature type="transmembrane region" description="Helical" evidence="12">
    <location>
        <begin position="1269"/>
        <end position="1291"/>
    </location>
</feature>
<evidence type="ECO:0000259" key="16">
    <source>
        <dbReference type="Pfam" id="PF24871"/>
    </source>
</evidence>
<feature type="transmembrane region" description="Helical" evidence="12">
    <location>
        <begin position="2081"/>
        <end position="2100"/>
    </location>
</feature>
<dbReference type="InterPro" id="IPR056768">
    <property type="entry name" value="THU_Piezo"/>
</dbReference>
<feature type="domain" description="Piezo non-specific cation channel cap" evidence="13">
    <location>
        <begin position="2216"/>
        <end position="2538"/>
    </location>
</feature>
<dbReference type="Pfam" id="PF15917">
    <property type="entry name" value="Piezo_TM25-28"/>
    <property type="match status" value="1"/>
</dbReference>
<comment type="similarity">
    <text evidence="2">Belongs to the PIEZO (TC 1.A.75) family.</text>
</comment>
<comment type="subcellular location">
    <subcellularLocation>
        <location evidence="1">Cell membrane</location>
        <topology evidence="1">Multi-pass membrane protein</topology>
    </subcellularLocation>
</comment>
<feature type="region of interest" description="Disordered" evidence="11">
    <location>
        <begin position="809"/>
        <end position="833"/>
    </location>
</feature>
<dbReference type="Pfam" id="PF23188">
    <property type="entry name" value="THU_Piezo1"/>
    <property type="match status" value="1"/>
</dbReference>
<dbReference type="Pfam" id="PF12166">
    <property type="entry name" value="Piezo_cap"/>
    <property type="match status" value="1"/>
</dbReference>